<evidence type="ECO:0000256" key="1">
    <source>
        <dbReference type="ARBA" id="ARBA00006611"/>
    </source>
</evidence>
<feature type="domain" description="Bacterial type II secretion system protein E" evidence="4">
    <location>
        <begin position="414"/>
        <end position="428"/>
    </location>
</feature>
<evidence type="ECO:0000259" key="4">
    <source>
        <dbReference type="PROSITE" id="PS00662"/>
    </source>
</evidence>
<dbReference type="InterPro" id="IPR037257">
    <property type="entry name" value="T2SS_E_N_sf"/>
</dbReference>
<dbReference type="FunFam" id="3.30.450.90:FF:000001">
    <property type="entry name" value="Type II secretion system ATPase GspE"/>
    <property type="match status" value="1"/>
</dbReference>
<evidence type="ECO:0000313" key="6">
    <source>
        <dbReference type="Proteomes" id="UP000323917"/>
    </source>
</evidence>
<dbReference type="EMBL" id="CP042913">
    <property type="protein sequence ID" value="QEG34203.1"/>
    <property type="molecule type" value="Genomic_DNA"/>
</dbReference>
<keyword evidence="2" id="KW-0547">Nucleotide-binding</keyword>
<sequence>MSAITVADQNKDQIEQYTVPLGVSSDDPALSPLASRGPLGQRLVSADLIGEEELESALRHQSENGHKLGESLLELGFASEEQLLPFVETQIGAVGVRLREGILDPVAVQVIPRPLAEQLGVLALFKVRNQLVVAMDDPSNLDTIDCIEKVTGLDVRPVFAFRASIKRILQRAYEEGFHVDTVTADMDESAVELQLDSADMDVASVHNLVEGSPVINLVNYLILQAIRKQASDIHIEPSRKFGTVRFRIDGQLIEMLRPRRDIFPAIVSRIKVMAKLDIAEQRTPQDGRCQVVADGKEVDLRISTLPTVLGEKIVIRVLDKDRLTFNLDRLGIPDRVLGMVKELLKKPYGLVLVTGPTGSGKTTTLYSALELIKSVHHNIVTVEDPVEYQIELVNQVQVDAGRNVSFATALRSILRQDPDVIMVGEIRDAETAKVAVQAALTGHLVLSTLHTNDSISAITRMTDMGIEGYKLAAALQGVIAQRLVRTICPNCRSSYYPSAEYLNALHYQGEKRRSFSRGLGCRDCFDTGFQGRIGIYEVLPAEGELRRLIGEGATLESVRQWFQSRGFPSLLQCGLGLAEKETTSLEEVARVAFVE</sequence>
<dbReference type="Pfam" id="PF00437">
    <property type="entry name" value="T2SSE"/>
    <property type="match status" value="1"/>
</dbReference>
<dbReference type="Gene3D" id="3.30.450.90">
    <property type="match status" value="1"/>
</dbReference>
<dbReference type="SUPFAM" id="SSF52540">
    <property type="entry name" value="P-loop containing nucleoside triphosphate hydrolases"/>
    <property type="match status" value="1"/>
</dbReference>
<dbReference type="KEGG" id="bgok:Pr1d_14760"/>
<organism evidence="5 6">
    <name type="scientific">Bythopirellula goksoeyrii</name>
    <dbReference type="NCBI Taxonomy" id="1400387"/>
    <lineage>
        <taxon>Bacteria</taxon>
        <taxon>Pseudomonadati</taxon>
        <taxon>Planctomycetota</taxon>
        <taxon>Planctomycetia</taxon>
        <taxon>Pirellulales</taxon>
        <taxon>Lacipirellulaceae</taxon>
        <taxon>Bythopirellula</taxon>
    </lineage>
</organism>
<dbReference type="InterPro" id="IPR001482">
    <property type="entry name" value="T2SS/T4SS_dom"/>
</dbReference>
<dbReference type="Gene3D" id="3.30.300.160">
    <property type="entry name" value="Type II secretion system, protein E, N-terminal domain"/>
    <property type="match status" value="1"/>
</dbReference>
<gene>
    <name evidence="5" type="primary">epsE_1</name>
    <name evidence="5" type="ORF">Pr1d_14760</name>
</gene>
<dbReference type="FunFam" id="3.40.50.300:FF:000398">
    <property type="entry name" value="Type IV pilus assembly ATPase PilB"/>
    <property type="match status" value="1"/>
</dbReference>
<evidence type="ECO:0000313" key="5">
    <source>
        <dbReference type="EMBL" id="QEG34203.1"/>
    </source>
</evidence>
<name>A0A5B9QJC8_9BACT</name>
<dbReference type="PROSITE" id="PS00662">
    <property type="entry name" value="T2SP_E"/>
    <property type="match status" value="1"/>
</dbReference>
<dbReference type="Gene3D" id="3.40.50.300">
    <property type="entry name" value="P-loop containing nucleotide triphosphate hydrolases"/>
    <property type="match status" value="1"/>
</dbReference>
<dbReference type="GO" id="GO:0005886">
    <property type="term" value="C:plasma membrane"/>
    <property type="evidence" value="ECO:0007669"/>
    <property type="project" value="TreeGrafter"/>
</dbReference>
<evidence type="ECO:0000256" key="2">
    <source>
        <dbReference type="ARBA" id="ARBA00022741"/>
    </source>
</evidence>
<dbReference type="PANTHER" id="PTHR30258:SF2">
    <property type="entry name" value="COMG OPERON PROTEIN 1"/>
    <property type="match status" value="1"/>
</dbReference>
<dbReference type="SMART" id="SM00382">
    <property type="entry name" value="AAA"/>
    <property type="match status" value="1"/>
</dbReference>
<keyword evidence="6" id="KW-1185">Reference proteome</keyword>
<dbReference type="CDD" id="cd01129">
    <property type="entry name" value="PulE-GspE-like"/>
    <property type="match status" value="1"/>
</dbReference>
<dbReference type="Pfam" id="PF05157">
    <property type="entry name" value="MshEN"/>
    <property type="match status" value="1"/>
</dbReference>
<dbReference type="RefSeq" id="WP_148072884.1">
    <property type="nucleotide sequence ID" value="NZ_CP042913.1"/>
</dbReference>
<dbReference type="GO" id="GO:0005524">
    <property type="term" value="F:ATP binding"/>
    <property type="evidence" value="ECO:0007669"/>
    <property type="project" value="UniProtKB-KW"/>
</dbReference>
<proteinExistence type="inferred from homology"/>
<reference evidence="5 6" key="1">
    <citation type="submission" date="2019-08" db="EMBL/GenBank/DDBJ databases">
        <title>Deep-cultivation of Planctomycetes and their phenomic and genomic characterization uncovers novel biology.</title>
        <authorList>
            <person name="Wiegand S."/>
            <person name="Jogler M."/>
            <person name="Boedeker C."/>
            <person name="Pinto D."/>
            <person name="Vollmers J."/>
            <person name="Rivas-Marin E."/>
            <person name="Kohn T."/>
            <person name="Peeters S.H."/>
            <person name="Heuer A."/>
            <person name="Rast P."/>
            <person name="Oberbeckmann S."/>
            <person name="Bunk B."/>
            <person name="Jeske O."/>
            <person name="Meyerdierks A."/>
            <person name="Storesund J.E."/>
            <person name="Kallscheuer N."/>
            <person name="Luecker S."/>
            <person name="Lage O.M."/>
            <person name="Pohl T."/>
            <person name="Merkel B.J."/>
            <person name="Hornburger P."/>
            <person name="Mueller R.-W."/>
            <person name="Bruemmer F."/>
            <person name="Labrenz M."/>
            <person name="Spormann A.M."/>
            <person name="Op den Camp H."/>
            <person name="Overmann J."/>
            <person name="Amann R."/>
            <person name="Jetten M.S.M."/>
            <person name="Mascher T."/>
            <person name="Medema M.H."/>
            <person name="Devos D.P."/>
            <person name="Kaster A.-K."/>
            <person name="Ovreas L."/>
            <person name="Rohde M."/>
            <person name="Galperin M.Y."/>
            <person name="Jogler C."/>
        </authorList>
    </citation>
    <scope>NUCLEOTIDE SEQUENCE [LARGE SCALE GENOMIC DNA]</scope>
    <source>
        <strain evidence="5 6">Pr1d</strain>
    </source>
</reference>
<dbReference type="InterPro" id="IPR007831">
    <property type="entry name" value="T2SS_GspE_N"/>
</dbReference>
<dbReference type="Proteomes" id="UP000323917">
    <property type="component" value="Chromosome"/>
</dbReference>
<dbReference type="SUPFAM" id="SSF160246">
    <property type="entry name" value="EspE N-terminal domain-like"/>
    <property type="match status" value="1"/>
</dbReference>
<dbReference type="PANTHER" id="PTHR30258">
    <property type="entry name" value="TYPE II SECRETION SYSTEM PROTEIN GSPE-RELATED"/>
    <property type="match status" value="1"/>
</dbReference>
<protein>
    <submittedName>
        <fullName evidence="5">Type II secretion system protein E</fullName>
    </submittedName>
</protein>
<dbReference type="OrthoDB" id="244550at2"/>
<dbReference type="GO" id="GO:0016887">
    <property type="term" value="F:ATP hydrolysis activity"/>
    <property type="evidence" value="ECO:0007669"/>
    <property type="project" value="TreeGrafter"/>
</dbReference>
<dbReference type="InterPro" id="IPR027417">
    <property type="entry name" value="P-loop_NTPase"/>
</dbReference>
<dbReference type="AlphaFoldDB" id="A0A5B9QJC8"/>
<comment type="similarity">
    <text evidence="1">Belongs to the GSP E family.</text>
</comment>
<evidence type="ECO:0000256" key="3">
    <source>
        <dbReference type="ARBA" id="ARBA00022840"/>
    </source>
</evidence>
<keyword evidence="3" id="KW-0067">ATP-binding</keyword>
<accession>A0A5B9QJC8</accession>
<dbReference type="InterPro" id="IPR003593">
    <property type="entry name" value="AAA+_ATPase"/>
</dbReference>